<keyword evidence="1" id="KW-0812">Transmembrane</keyword>
<feature type="transmembrane region" description="Helical" evidence="1">
    <location>
        <begin position="214"/>
        <end position="235"/>
    </location>
</feature>
<evidence type="ECO:0000313" key="2">
    <source>
        <dbReference type="EMBL" id="ATG49305.1"/>
    </source>
</evidence>
<keyword evidence="1" id="KW-1133">Transmembrane helix</keyword>
<feature type="transmembrane region" description="Helical" evidence="1">
    <location>
        <begin position="360"/>
        <end position="378"/>
    </location>
</feature>
<name>A0A291GGI5_9RHOB</name>
<dbReference type="KEGG" id="ceh:CEW89_18015"/>
<dbReference type="Proteomes" id="UP000217935">
    <property type="component" value="Chromosome"/>
</dbReference>
<feature type="transmembrane region" description="Helical" evidence="1">
    <location>
        <begin position="133"/>
        <end position="153"/>
    </location>
</feature>
<keyword evidence="3" id="KW-1185">Reference proteome</keyword>
<gene>
    <name evidence="2" type="ORF">CEW89_18015</name>
</gene>
<proteinExistence type="predicted"/>
<sequence length="452" mass="50717">MKTLDNPKLAAGVWALVGLVSAPSVLLLANWARFQSSYPDYDRQTFAYVVAFVVNAYLLIYTFKRLRIFGTRDFSWKTNHAKIFPRFALVFALEAGTYYAWNFSDFISGVLNQLGIYSVFPSGPVDIEFEEPIYIFLLLVTLPLTTWLVRAYLDFLQSWIAAALAFWGGATPEPETETEQQPIYGTSPQSAVAPYQGLEQQIENNINRATLKSYVAMFAMVITVVAAVIAFQYVFQSSATTRATQLIQSIETSPVALSATFSDRVRNLKRITARIQREERQGHVVVVKETSDSNSSGMNFEALDGESLSVESYLNETFRVLQSYEDVEEELPAELRGFLSQLSELRTELANTARTNWDLILLRTAIVLVALVSVKIFHTVMMSENRERHYWEARLIALKAIQSGALSEENIANYLAVVGNAPTGEKVETTTMPSLDLDKLAEKIVDALTKKE</sequence>
<evidence type="ECO:0000313" key="3">
    <source>
        <dbReference type="Proteomes" id="UP000217935"/>
    </source>
</evidence>
<feature type="transmembrane region" description="Helical" evidence="1">
    <location>
        <begin position="83"/>
        <end position="101"/>
    </location>
</feature>
<keyword evidence="1" id="KW-0472">Membrane</keyword>
<dbReference type="RefSeq" id="WP_096806842.1">
    <property type="nucleotide sequence ID" value="NZ_CP022196.1"/>
</dbReference>
<protein>
    <submittedName>
        <fullName evidence="2">Uncharacterized protein</fullName>
    </submittedName>
</protein>
<dbReference type="EMBL" id="CP022196">
    <property type="protein sequence ID" value="ATG49305.1"/>
    <property type="molecule type" value="Genomic_DNA"/>
</dbReference>
<evidence type="ECO:0000256" key="1">
    <source>
        <dbReference type="SAM" id="Phobius"/>
    </source>
</evidence>
<accession>A0A291GGI5</accession>
<reference evidence="2 3" key="1">
    <citation type="submission" date="2017-06" db="EMBL/GenBank/DDBJ databases">
        <title>Celeribacter sp. TSPH2 complete genome sequence.</title>
        <authorList>
            <person name="Woo J.-H."/>
            <person name="Kim H.-S."/>
        </authorList>
    </citation>
    <scope>NUCLEOTIDE SEQUENCE [LARGE SCALE GENOMIC DNA]</scope>
    <source>
        <strain evidence="2 3">TSPH2</strain>
    </source>
</reference>
<organism evidence="2 3">
    <name type="scientific">Celeribacter ethanolicus</name>
    <dbReference type="NCBI Taxonomy" id="1758178"/>
    <lineage>
        <taxon>Bacteria</taxon>
        <taxon>Pseudomonadati</taxon>
        <taxon>Pseudomonadota</taxon>
        <taxon>Alphaproteobacteria</taxon>
        <taxon>Rhodobacterales</taxon>
        <taxon>Roseobacteraceae</taxon>
        <taxon>Celeribacter</taxon>
    </lineage>
</organism>
<feature type="transmembrane region" description="Helical" evidence="1">
    <location>
        <begin position="45"/>
        <end position="63"/>
    </location>
</feature>
<dbReference type="AlphaFoldDB" id="A0A291GGI5"/>